<reference evidence="1 2" key="2">
    <citation type="submission" date="2024-01" db="EMBL/GenBank/DDBJ databases">
        <title>Comparative genomics of Cryptococcus and Kwoniella reveals pathogenesis evolution and contrasting modes of karyotype evolution via chromosome fusion or intercentromeric recombination.</title>
        <authorList>
            <person name="Coelho M.A."/>
            <person name="David-Palma M."/>
            <person name="Shea T."/>
            <person name="Bowers K."/>
            <person name="Mcginley-Smith S."/>
            <person name="Mohammad A.W."/>
            <person name="Gnirke A."/>
            <person name="Yurkov A.M."/>
            <person name="Nowrousian M."/>
            <person name="Sun S."/>
            <person name="Cuomo C.A."/>
            <person name="Heitman J."/>
        </authorList>
    </citation>
    <scope>NUCLEOTIDE SEQUENCE [LARGE SCALE GENOMIC DNA]</scope>
    <source>
        <strain evidence="1 2">IND107</strain>
    </source>
</reference>
<dbReference type="RefSeq" id="XP_066613376.1">
    <property type="nucleotide sequence ID" value="XM_066758928.1"/>
</dbReference>
<dbReference type="Proteomes" id="UP000054399">
    <property type="component" value="Unassembled WGS sequence"/>
</dbReference>
<protein>
    <submittedName>
        <fullName evidence="1">Uncharacterized protein</fullName>
    </submittedName>
</protein>
<reference evidence="2" key="1">
    <citation type="submission" date="2015-01" db="EMBL/GenBank/DDBJ databases">
        <title>The Genome Sequence of Cryptococcus gattii MMRL2647.</title>
        <authorList>
            <consortium name="The Broad Institute Genomics Platform"/>
            <person name="Cuomo C."/>
            <person name="Litvintseva A."/>
            <person name="Chen Y."/>
            <person name="Heitman J."/>
            <person name="Sun S."/>
            <person name="Springer D."/>
            <person name="Dromer F."/>
            <person name="Young S."/>
            <person name="Zeng Q."/>
            <person name="Gargeya S."/>
            <person name="Abouelleil A."/>
            <person name="Alvarado L."/>
            <person name="Chapman S.B."/>
            <person name="Gainer-Dewar J."/>
            <person name="Goldberg J."/>
            <person name="Griggs A."/>
            <person name="Gujja S."/>
            <person name="Hansen M."/>
            <person name="Howarth C."/>
            <person name="Imamovic A."/>
            <person name="Larimer J."/>
            <person name="Murphy C."/>
            <person name="Naylor J."/>
            <person name="Pearson M."/>
            <person name="Priest M."/>
            <person name="Roberts A."/>
            <person name="Saif S."/>
            <person name="Shea T."/>
            <person name="Sykes S."/>
            <person name="Wortman J."/>
            <person name="Nusbaum C."/>
            <person name="Birren B."/>
        </authorList>
    </citation>
    <scope>NUCLEOTIDE SEQUENCE [LARGE SCALE GENOMIC DNA]</scope>
    <source>
        <strain evidence="2">IND107</strain>
    </source>
</reference>
<evidence type="ECO:0000313" key="2">
    <source>
        <dbReference type="Proteomes" id="UP000054399"/>
    </source>
</evidence>
<accession>A0ABR3BQE3</accession>
<dbReference type="GeneID" id="91991307"/>
<gene>
    <name evidence="1" type="ORF">I308_104451</name>
</gene>
<dbReference type="EMBL" id="ATAM02000007">
    <property type="protein sequence ID" value="KAL0247415.1"/>
    <property type="molecule type" value="Genomic_DNA"/>
</dbReference>
<organism evidence="1 2">
    <name type="scientific">Cryptococcus tetragattii IND107</name>
    <dbReference type="NCBI Taxonomy" id="1296105"/>
    <lineage>
        <taxon>Eukaryota</taxon>
        <taxon>Fungi</taxon>
        <taxon>Dikarya</taxon>
        <taxon>Basidiomycota</taxon>
        <taxon>Agaricomycotina</taxon>
        <taxon>Tremellomycetes</taxon>
        <taxon>Tremellales</taxon>
        <taxon>Cryptococcaceae</taxon>
        <taxon>Cryptococcus</taxon>
        <taxon>Cryptococcus gattii species complex</taxon>
    </lineage>
</organism>
<sequence>MLSLMYEFAIAAQVPTSVVSVQAFRWGGRKESGPELWLDVLNDSKSCRAVTLLGPRHRLYKKRRATGRRPYM</sequence>
<comment type="caution">
    <text evidence="1">The sequence shown here is derived from an EMBL/GenBank/DDBJ whole genome shotgun (WGS) entry which is preliminary data.</text>
</comment>
<proteinExistence type="predicted"/>
<evidence type="ECO:0000313" key="1">
    <source>
        <dbReference type="EMBL" id="KAL0247415.1"/>
    </source>
</evidence>
<keyword evidence="2" id="KW-1185">Reference proteome</keyword>
<name>A0ABR3BQE3_9TREE</name>